<evidence type="ECO:0000313" key="2">
    <source>
        <dbReference type="EMBL" id="AEI63644.1"/>
    </source>
</evidence>
<dbReference type="HOGENOM" id="CLU_3374770_0_0_7"/>
<proteinExistence type="predicted"/>
<dbReference type="EMBL" id="CP002830">
    <property type="protein sequence ID" value="AEI63644.1"/>
    <property type="molecule type" value="Genomic_DNA"/>
</dbReference>
<name>F8CGT5_MYXFH</name>
<dbReference type="Proteomes" id="UP000000488">
    <property type="component" value="Chromosome"/>
</dbReference>
<dbReference type="KEGG" id="mfu:LILAB_08665"/>
<gene>
    <name evidence="2" type="ordered locus">LILAB_08665</name>
</gene>
<feature type="region of interest" description="Disordered" evidence="1">
    <location>
        <begin position="14"/>
        <end position="34"/>
    </location>
</feature>
<evidence type="ECO:0000256" key="1">
    <source>
        <dbReference type="SAM" id="MobiDB-lite"/>
    </source>
</evidence>
<reference evidence="2 3" key="1">
    <citation type="journal article" date="2011" name="J. Bacteriol.">
        <title>Genome sequence of the halotolerant marine bacterium Myxococcus fulvus HW-1.</title>
        <authorList>
            <person name="Li Z.F."/>
            <person name="Li X."/>
            <person name="Liu H."/>
            <person name="Liu X."/>
            <person name="Han K."/>
            <person name="Wu Z.H."/>
            <person name="Hu W."/>
            <person name="Li F.F."/>
            <person name="Li Y.Z."/>
        </authorList>
    </citation>
    <scope>NUCLEOTIDE SEQUENCE [LARGE SCALE GENOMIC DNA]</scope>
    <source>
        <strain evidence="3">ATCC BAA-855 / HW-1</strain>
    </source>
</reference>
<dbReference type="AlphaFoldDB" id="F8CGT5"/>
<evidence type="ECO:0000313" key="3">
    <source>
        <dbReference type="Proteomes" id="UP000000488"/>
    </source>
</evidence>
<protein>
    <submittedName>
        <fullName evidence="2">Uncharacterized protein</fullName>
    </submittedName>
</protein>
<accession>F8CGT5</accession>
<organism evidence="2 3">
    <name type="scientific">Myxococcus fulvus (strain ATCC BAA-855 / HW-1)</name>
    <dbReference type="NCBI Taxonomy" id="483219"/>
    <lineage>
        <taxon>Bacteria</taxon>
        <taxon>Pseudomonadati</taxon>
        <taxon>Myxococcota</taxon>
        <taxon>Myxococcia</taxon>
        <taxon>Myxococcales</taxon>
        <taxon>Cystobacterineae</taxon>
        <taxon>Myxococcaceae</taxon>
        <taxon>Myxococcus</taxon>
    </lineage>
</organism>
<sequence>MAAFAGAVTLTVGGVVSPVGSPPPSSRPKNRAWW</sequence>